<gene>
    <name evidence="1" type="ORF">TSPGSL018_1124</name>
</gene>
<name>A0A061SNT6_9CHLO</name>
<proteinExistence type="predicted"/>
<protein>
    <submittedName>
        <fullName evidence="1">Uncharacterized protein</fullName>
    </submittedName>
</protein>
<dbReference type="AlphaFoldDB" id="A0A061SNT6"/>
<evidence type="ECO:0000313" key="1">
    <source>
        <dbReference type="EMBL" id="JAC84376.1"/>
    </source>
</evidence>
<dbReference type="EMBL" id="GBEZ01000514">
    <property type="protein sequence ID" value="JAC84376.1"/>
    <property type="molecule type" value="Transcribed_RNA"/>
</dbReference>
<accession>A0A061SNT6</accession>
<organism evidence="1">
    <name type="scientific">Tetraselmis sp. GSL018</name>
    <dbReference type="NCBI Taxonomy" id="582737"/>
    <lineage>
        <taxon>Eukaryota</taxon>
        <taxon>Viridiplantae</taxon>
        <taxon>Chlorophyta</taxon>
        <taxon>core chlorophytes</taxon>
        <taxon>Chlorodendrophyceae</taxon>
        <taxon>Chlorodendrales</taxon>
        <taxon>Chlorodendraceae</taxon>
        <taxon>Tetraselmis</taxon>
    </lineage>
</organism>
<reference evidence="1" key="1">
    <citation type="submission" date="2014-05" db="EMBL/GenBank/DDBJ databases">
        <title>The transcriptome of the halophilic microalga Tetraselmis sp. GSL018 isolated from the Great Salt Lake, Utah.</title>
        <authorList>
            <person name="Jinkerson R.E."/>
            <person name="D'Adamo S."/>
            <person name="Posewitz M.C."/>
        </authorList>
    </citation>
    <scope>NUCLEOTIDE SEQUENCE</scope>
    <source>
        <strain evidence="1">GSL018</strain>
    </source>
</reference>
<sequence>MVLFGRAYELRATPLSSAVPLEGTDTIPGLRILEQTVPASFQRNCFERVRRYRGPYLQQLTTDHLKAEPKPWRTFFEGTEGWSGSYCIPSDWFSLTDRAEENVVLFLVRLFSTLSEAARHLAHRRHTLLYHRSSGPRN</sequence>